<protein>
    <recommendedName>
        <fullName evidence="3">DUF72 domain-containing protein</fullName>
    </recommendedName>
</protein>
<dbReference type="InterPro" id="IPR036520">
    <property type="entry name" value="UPF0759_sf"/>
</dbReference>
<dbReference type="PANTHER" id="PTHR30348">
    <property type="entry name" value="UNCHARACTERIZED PROTEIN YECE"/>
    <property type="match status" value="1"/>
</dbReference>
<dbReference type="InterPro" id="IPR002763">
    <property type="entry name" value="DUF72"/>
</dbReference>
<dbReference type="SUPFAM" id="SSF117396">
    <property type="entry name" value="TM1631-like"/>
    <property type="match status" value="1"/>
</dbReference>
<proteinExistence type="predicted"/>
<dbReference type="Gene3D" id="3.20.20.410">
    <property type="entry name" value="Protein of unknown function UPF0759"/>
    <property type="match status" value="1"/>
</dbReference>
<accession>A0A916Z5S9</accession>
<keyword evidence="2" id="KW-1185">Reference proteome</keyword>
<comment type="caution">
    <text evidence="1">The sequence shown here is derived from an EMBL/GenBank/DDBJ whole genome shotgun (WGS) entry which is preliminary data.</text>
</comment>
<dbReference type="Proteomes" id="UP000609064">
    <property type="component" value="Unassembled WGS sequence"/>
</dbReference>
<dbReference type="EMBL" id="BMKK01000013">
    <property type="protein sequence ID" value="GGD77155.1"/>
    <property type="molecule type" value="Genomic_DNA"/>
</dbReference>
<organism evidence="1 2">
    <name type="scientific">Emticicia aquatilis</name>
    <dbReference type="NCBI Taxonomy" id="1537369"/>
    <lineage>
        <taxon>Bacteria</taxon>
        <taxon>Pseudomonadati</taxon>
        <taxon>Bacteroidota</taxon>
        <taxon>Cytophagia</taxon>
        <taxon>Cytophagales</taxon>
        <taxon>Leadbetterellaceae</taxon>
        <taxon>Emticicia</taxon>
    </lineage>
</organism>
<gene>
    <name evidence="1" type="ORF">GCM10011514_46380</name>
</gene>
<reference evidence="1" key="2">
    <citation type="submission" date="2020-09" db="EMBL/GenBank/DDBJ databases">
        <authorList>
            <person name="Sun Q."/>
            <person name="Zhou Y."/>
        </authorList>
    </citation>
    <scope>NUCLEOTIDE SEQUENCE</scope>
    <source>
        <strain evidence="1">CGMCC 1.15958</strain>
    </source>
</reference>
<reference evidence="1" key="1">
    <citation type="journal article" date="2014" name="Int. J. Syst. Evol. Microbiol.">
        <title>Complete genome sequence of Corynebacterium casei LMG S-19264T (=DSM 44701T), isolated from a smear-ripened cheese.</title>
        <authorList>
            <consortium name="US DOE Joint Genome Institute (JGI-PGF)"/>
            <person name="Walter F."/>
            <person name="Albersmeier A."/>
            <person name="Kalinowski J."/>
            <person name="Ruckert C."/>
        </authorList>
    </citation>
    <scope>NUCLEOTIDE SEQUENCE</scope>
    <source>
        <strain evidence="1">CGMCC 1.15958</strain>
    </source>
</reference>
<dbReference type="RefSeq" id="WP_188769960.1">
    <property type="nucleotide sequence ID" value="NZ_BMKK01000013.1"/>
</dbReference>
<dbReference type="Pfam" id="PF01904">
    <property type="entry name" value="DUF72"/>
    <property type="match status" value="1"/>
</dbReference>
<evidence type="ECO:0008006" key="3">
    <source>
        <dbReference type="Google" id="ProtNLM"/>
    </source>
</evidence>
<name>A0A916Z5S9_9BACT</name>
<dbReference type="PANTHER" id="PTHR30348:SF9">
    <property type="entry name" value="UPF0759 PROTEIN YECE"/>
    <property type="match status" value="1"/>
</dbReference>
<sequence>MDFGKLKDISDVDFTLPPDNPLTAQTLAAVSPKVSQPDLYFGPPIWANKSWAGKIYPSNAKDKDFLHYYTRQFNTIELNVTHYQIPTEETIIRWKESAADGFKFCPKFPQVISHDRQLIGCEFLTEQFCTAVLGLEEHLGMTFLQLSPMFDPRRLKSLENYLKSLPPNFPVSVEFRHSDWFKDAKVWANTCAMLTEMKVGTVISDVSGRRDVLHATLTTPKLTLRFVGNELHPTDYTRINAWCERIKTWLDMGLESAYIFVHCGDNEFAPELTKYWINKINAKTGLNLQEPKIIPQVVQGSLF</sequence>
<evidence type="ECO:0000313" key="1">
    <source>
        <dbReference type="EMBL" id="GGD77155.1"/>
    </source>
</evidence>
<dbReference type="AlphaFoldDB" id="A0A916Z5S9"/>
<evidence type="ECO:0000313" key="2">
    <source>
        <dbReference type="Proteomes" id="UP000609064"/>
    </source>
</evidence>